<feature type="region of interest" description="Disordered" evidence="1">
    <location>
        <begin position="54"/>
        <end position="127"/>
    </location>
</feature>
<evidence type="ECO:0000313" key="4">
    <source>
        <dbReference type="Proteomes" id="UP000289016"/>
    </source>
</evidence>
<feature type="domain" description="Autotransporter" evidence="2">
    <location>
        <begin position="1258"/>
        <end position="1560"/>
    </location>
</feature>
<evidence type="ECO:0000259" key="2">
    <source>
        <dbReference type="PROSITE" id="PS51208"/>
    </source>
</evidence>
<comment type="caution">
    <text evidence="3">The sequence shown here is derived from an EMBL/GenBank/DDBJ whole genome shotgun (WGS) entry which is preliminary data.</text>
</comment>
<dbReference type="InterPro" id="IPR005546">
    <property type="entry name" value="Autotransporte_beta"/>
</dbReference>
<dbReference type="SUPFAM" id="SSF103515">
    <property type="entry name" value="Autotransporter"/>
    <property type="match status" value="1"/>
</dbReference>
<dbReference type="EMBL" id="QKPI01000005">
    <property type="protein sequence ID" value="RWT83734.1"/>
    <property type="molecule type" value="Genomic_DNA"/>
</dbReference>
<sequence length="1560" mass="160033">MYAEELSDTRKSCPQNTSSLTKSQKDKLPDECKREQWGWAAGGIAALLTGVAVGVHNSGGDGDHTSSTPADNDNDDGDHTPPTPPDDGNDDGDHTPPTPPDDNNDDGTDDGGDVTPPDTSVTTYNNGVTLDRGAKTVTFDTVTLNGESWQNVTFSYVQDGNNYILTAPDGRTLIINQKYITSDNNAVMAGTQSGTGYVWKYDSQGRFWFATADTTIIEGNGQTNTLDNSTTASDANSIGTLISGDKTENSLNGDITAGESAIGVVISGDETNTTINGNIYASGGATGLFVSGNDASVTNKGTITAVDTGSVGVAIGGNHATFSNVGNIDSSLSGTGVSITGDDATVRLDGAVNVHVEQNKDGIYQGATGVSITGDRSDTTITGNITLTNTDTTNSATGLLTGLDVTGDNNNVTLDGTLALNLTSSRQNTFWAQGIAVSGTGNHVQLKSGVAINATLLDYADPILRALSITGDNTVSVSGNSTLSTNEGASQTPVSLAYVEGGGTLVLNTDSVLDINIKPNPALIDYYGSLYATGSGSTIDNKGIINATGFPTAMSAANGAVVSNSGAINAAPSSDAFRSALLTANGASSMALNRAGGEINILSTSTPFSSGGVAIFPLMWIKNTAYALLAYNGGAVENQADATITLQGAGLHGVAASMGTASNAGTINIDGFLPVLDENGKVTNKTFVAPDGNKLFTMGAGVIAGSTDSGRGHATGINTGTINVNNEGFGMLALNGGTVTNQGTINLTADANVVKSADNQLIGMGVMNGGLAINDQTGVININADYGQAFYNDGTGFIVNYGTICTKGNCQDSETYNPTDNVVSPGYRAGLLSEKDQTVTLSEDVVIAGAVGNDGTVNGSNINVAGASASLNNSATGVINASVNLKSVTDTASSNQGVIDKVTFGAAAVFNNSGTVNDLAMTSGATANNLSGGVISVSTEMWKGTLNNWGEVDGTMDIDSSAFTFYNAGTFNGKVKTAYAKGGMVVNDGVINTSGNNTVAMSASGSAKMVNNGTLNLGTKGTTDTGMVGMQLESNATSSAVVENNGTINIYANNSWAFSQLGSDGHIVNNGTVYIEDGVTGSGLIKQSDKTIEGSGEGGNGTETHYVDFTTPVAPGSDSSSTVKNSLAGYVVGTNADGSAGKLMVNNASLNGVGINTGFTSGTAATTVTFDNVVQGSNLSDAGNITSTSVVWSAQGSTDTSGNVDVTMTKNDYAAVATDSAVSNVASALDAGYTNNELYTSLNVSTTAELNSALKQISGSQANSAFNQARMLSNRFDMLADAAPVLGNGLAMNLVAKDDPRAELGKKTRYDMLALRQKLELTDNQSLSLEYGIARVEGNNSSLAGDNNVTGGYSQFFGLKHEMAFDDGLSWNNDLRYDVHTLDSNRAVSYGSLSKSADSSLRQQYLELRSSGAKQFALSEGLTVTPYAGVKLRHTLEDGYSERNAGDFNLKMNSGSETAVDGIAGLKLNYAGKNGWETMATLEGGPNLSYAKSQRSASLQGAGGQQFNVDDGQKGSGMNSLATVGVKYSGKESAMNLEAFHWKEDGISDKGLMMKYNLSF</sequence>
<dbReference type="InterPro" id="IPR058035">
    <property type="entry name" value="BigA/YdbA-like_N"/>
</dbReference>
<feature type="compositionally biased region" description="Polar residues" evidence="1">
    <location>
        <begin position="12"/>
        <end position="22"/>
    </location>
</feature>
<accession>A0AB37VLW3</accession>
<protein>
    <submittedName>
        <fullName evidence="3">Autotransporter adhesin BigA</fullName>
    </submittedName>
</protein>
<dbReference type="InterPro" id="IPR058034">
    <property type="entry name" value="BigA_beta"/>
</dbReference>
<evidence type="ECO:0000256" key="1">
    <source>
        <dbReference type="SAM" id="MobiDB-lite"/>
    </source>
</evidence>
<proteinExistence type="predicted"/>
<dbReference type="Proteomes" id="UP000289016">
    <property type="component" value="Unassembled WGS sequence"/>
</dbReference>
<feature type="region of interest" description="Disordered" evidence="1">
    <location>
        <begin position="1"/>
        <end position="31"/>
    </location>
</feature>
<dbReference type="Pfam" id="PF25783">
    <property type="entry name" value="BigA_beta"/>
    <property type="match status" value="1"/>
</dbReference>
<gene>
    <name evidence="3" type="ORF">DN595_03765</name>
</gene>
<reference evidence="3 4" key="1">
    <citation type="submission" date="2018-06" db="EMBL/GenBank/DDBJ databases">
        <title>Carbapenemase-producing Enterobacteriaceae present in wastewater treatment plant effluent and nearby surface waters in the US.</title>
        <authorList>
            <person name="Mathys D.A."/>
            <person name="Mollenkopf D.F."/>
            <person name="Feicht S.M."/>
            <person name="Adams R.J."/>
            <person name="Albers A.L."/>
            <person name="Grooters S.V."/>
            <person name="Stuever D.M."/>
            <person name="Daniels J.B."/>
            <person name="Wittum T.E."/>
        </authorList>
    </citation>
    <scope>NUCLEOTIDE SEQUENCE [LARGE SCALE GENOMIC DNA]</scope>
    <source>
        <strain evidence="3 4">GEO_23_Down_A</strain>
    </source>
</reference>
<name>A0AB37VLW3_ENTCL</name>
<evidence type="ECO:0000313" key="3">
    <source>
        <dbReference type="EMBL" id="RWT83734.1"/>
    </source>
</evidence>
<dbReference type="PROSITE" id="PS51208">
    <property type="entry name" value="AUTOTRANSPORTER"/>
    <property type="match status" value="1"/>
</dbReference>
<dbReference type="Pfam" id="PF25784">
    <property type="entry name" value="BigA_N"/>
    <property type="match status" value="1"/>
</dbReference>
<organism evidence="3 4">
    <name type="scientific">Enterobacter cloacae</name>
    <dbReference type="NCBI Taxonomy" id="550"/>
    <lineage>
        <taxon>Bacteria</taxon>
        <taxon>Pseudomonadati</taxon>
        <taxon>Pseudomonadota</taxon>
        <taxon>Gammaproteobacteria</taxon>
        <taxon>Enterobacterales</taxon>
        <taxon>Enterobacteriaceae</taxon>
        <taxon>Enterobacter</taxon>
        <taxon>Enterobacter cloacae complex</taxon>
    </lineage>
</organism>
<dbReference type="InterPro" id="IPR036709">
    <property type="entry name" value="Autotransporte_beta_dom_sf"/>
</dbReference>
<feature type="compositionally biased region" description="Acidic residues" evidence="1">
    <location>
        <begin position="102"/>
        <end position="112"/>
    </location>
</feature>